<proteinExistence type="predicted"/>
<evidence type="ECO:0000313" key="4">
    <source>
        <dbReference type="Proteomes" id="UP000315842"/>
    </source>
</evidence>
<dbReference type="InterPro" id="IPR003583">
    <property type="entry name" value="Hlx-hairpin-Hlx_DNA-bd_motif"/>
</dbReference>
<feature type="domain" description="Helix-hairpin-helix DNA-binding motif class 1" evidence="2">
    <location>
        <begin position="247"/>
        <end position="266"/>
    </location>
</feature>
<comment type="caution">
    <text evidence="3">The sequence shown here is derived from an EMBL/GenBank/DDBJ whole genome shotgun (WGS) entry which is preliminary data.</text>
</comment>
<sequence>MPSADGTPRPSVRAVIPLDPTRSRDVRSRLRALTAPDPDAADDPARPVPSGSRRPFGDALAVAAERYADAHGVLPVPHPEPARVRWRPSVRSALAGAVALALVAGAVVVRSVATQPGHPVTLPVPAPLASSPAPPSDATSGAAPGPTGPGATATAALEVVVDVAGEVVRPGVVRLPAGSRVVDAIEAAGGATGGADLARLNLARVLVDAEQVLVPRPGDPLPGGPTSGSSSASSAGALVDLNLADAATLDTLPGIGPVLAGRIVEHRTQRPFGSVDELVDVPGIGTALLEQLRDLVRV</sequence>
<dbReference type="SMART" id="SM00278">
    <property type="entry name" value="HhH1"/>
    <property type="match status" value="2"/>
</dbReference>
<keyword evidence="4" id="KW-1185">Reference proteome</keyword>
<evidence type="ECO:0000256" key="1">
    <source>
        <dbReference type="SAM" id="MobiDB-lite"/>
    </source>
</evidence>
<dbReference type="Gene3D" id="3.10.560.10">
    <property type="entry name" value="Outer membrane lipoprotein wza domain like"/>
    <property type="match status" value="1"/>
</dbReference>
<feature type="region of interest" description="Disordered" evidence="1">
    <location>
        <begin position="123"/>
        <end position="150"/>
    </location>
</feature>
<dbReference type="GO" id="GO:0003677">
    <property type="term" value="F:DNA binding"/>
    <property type="evidence" value="ECO:0007669"/>
    <property type="project" value="InterPro"/>
</dbReference>
<dbReference type="PANTHER" id="PTHR21180:SF32">
    <property type="entry name" value="ENDONUCLEASE_EXONUCLEASE_PHOSPHATASE FAMILY DOMAIN-CONTAINING PROTEIN 1"/>
    <property type="match status" value="1"/>
</dbReference>
<protein>
    <recommendedName>
        <fullName evidence="2">Helix-hairpin-helix DNA-binding motif class 1 domain-containing protein</fullName>
    </recommendedName>
</protein>
<feature type="domain" description="Helix-hairpin-helix DNA-binding motif class 1" evidence="2">
    <location>
        <begin position="276"/>
        <end position="295"/>
    </location>
</feature>
<dbReference type="Gene3D" id="1.10.150.320">
    <property type="entry name" value="Photosystem II 12 kDa extrinsic protein"/>
    <property type="match status" value="1"/>
</dbReference>
<evidence type="ECO:0000313" key="3">
    <source>
        <dbReference type="EMBL" id="GEA80604.1"/>
    </source>
</evidence>
<dbReference type="Pfam" id="PF12836">
    <property type="entry name" value="HHH_3"/>
    <property type="match status" value="1"/>
</dbReference>
<dbReference type="GO" id="GO:0015627">
    <property type="term" value="C:type II protein secretion system complex"/>
    <property type="evidence" value="ECO:0007669"/>
    <property type="project" value="TreeGrafter"/>
</dbReference>
<organism evidence="3 4">
    <name type="scientific">Cellulomonas uda</name>
    <dbReference type="NCBI Taxonomy" id="1714"/>
    <lineage>
        <taxon>Bacteria</taxon>
        <taxon>Bacillati</taxon>
        <taxon>Actinomycetota</taxon>
        <taxon>Actinomycetes</taxon>
        <taxon>Micrococcales</taxon>
        <taxon>Cellulomonadaceae</taxon>
        <taxon>Cellulomonas</taxon>
    </lineage>
</organism>
<dbReference type="PANTHER" id="PTHR21180">
    <property type="entry name" value="ENDONUCLEASE/EXONUCLEASE/PHOSPHATASE FAMILY DOMAIN-CONTAINING PROTEIN 1"/>
    <property type="match status" value="1"/>
</dbReference>
<reference evidence="3 4" key="1">
    <citation type="submission" date="2019-06" db="EMBL/GenBank/DDBJ databases">
        <title>Whole genome shotgun sequence of Cellulomonas uda NBRC 3747.</title>
        <authorList>
            <person name="Hosoyama A."/>
            <person name="Uohara A."/>
            <person name="Ohji S."/>
            <person name="Ichikawa N."/>
        </authorList>
    </citation>
    <scope>NUCLEOTIDE SEQUENCE [LARGE SCALE GENOMIC DNA]</scope>
    <source>
        <strain evidence="3 4">NBRC 3747</strain>
    </source>
</reference>
<dbReference type="AlphaFoldDB" id="A0A4Y3KB56"/>
<dbReference type="GO" id="GO:0006281">
    <property type="term" value="P:DNA repair"/>
    <property type="evidence" value="ECO:0007669"/>
    <property type="project" value="InterPro"/>
</dbReference>
<accession>A0A4Y3KB56</accession>
<name>A0A4Y3KB56_CELUD</name>
<dbReference type="EMBL" id="BJLP01000013">
    <property type="protein sequence ID" value="GEA80604.1"/>
    <property type="molecule type" value="Genomic_DNA"/>
</dbReference>
<feature type="region of interest" description="Disordered" evidence="1">
    <location>
        <begin position="1"/>
        <end position="56"/>
    </location>
</feature>
<gene>
    <name evidence="3" type="ORF">CUD01_10480</name>
</gene>
<dbReference type="InterPro" id="IPR019554">
    <property type="entry name" value="Soluble_ligand-bd"/>
</dbReference>
<dbReference type="GO" id="GO:0015628">
    <property type="term" value="P:protein secretion by the type II secretion system"/>
    <property type="evidence" value="ECO:0007669"/>
    <property type="project" value="TreeGrafter"/>
</dbReference>
<dbReference type="Proteomes" id="UP000315842">
    <property type="component" value="Unassembled WGS sequence"/>
</dbReference>
<dbReference type="Pfam" id="PF10531">
    <property type="entry name" value="SLBB"/>
    <property type="match status" value="1"/>
</dbReference>
<evidence type="ECO:0000259" key="2">
    <source>
        <dbReference type="SMART" id="SM00278"/>
    </source>
</evidence>
<dbReference type="InterPro" id="IPR051675">
    <property type="entry name" value="Endo/Exo/Phosphatase_dom_1"/>
</dbReference>
<dbReference type="SUPFAM" id="SSF47781">
    <property type="entry name" value="RuvA domain 2-like"/>
    <property type="match status" value="1"/>
</dbReference>
<dbReference type="InterPro" id="IPR010994">
    <property type="entry name" value="RuvA_2-like"/>
</dbReference>